<protein>
    <recommendedName>
        <fullName evidence="3">Essential protein Yae1 N-terminal domain-containing protein</fullName>
    </recommendedName>
</protein>
<evidence type="ECO:0000313" key="2">
    <source>
        <dbReference type="Proteomes" id="UP000016702"/>
    </source>
</evidence>
<keyword evidence="2" id="KW-1185">Reference proteome</keyword>
<evidence type="ECO:0000313" key="1">
    <source>
        <dbReference type="EMBL" id="BAN53805.1"/>
    </source>
</evidence>
<reference evidence="1 2" key="1">
    <citation type="journal article" date="2014" name="Genome Announc.">
        <title>The Complete Genome Sequence of Pseudomonas putida NBRC 14164T Confirms High Intraspecies Variation.</title>
        <authorList>
            <person name="Ohji S."/>
            <person name="Yamazoe A."/>
            <person name="Hosoyama A."/>
            <person name="Tsuchikane K."/>
            <person name="Ezaki T."/>
            <person name="Fujita N."/>
        </authorList>
    </citation>
    <scope>NUCLEOTIDE SEQUENCE [LARGE SCALE GENOMIC DNA]</scope>
    <source>
        <strain evidence="1 2">NBRC 14164</strain>
    </source>
</reference>
<proteinExistence type="predicted"/>
<dbReference type="GeneID" id="45523478"/>
<sequence>MYYGNYTDGLIAGRQQGHQLGYDEGHSDGRKKGEQIGYDQAWYEAGGMIDELRLQVNYQTAVMQQMHAHAYELEKQVLHQEAHIDELKALLEAQDAQVDTLTSENAELQGYSDRLRAYGEECAAFIEGQEKRLEALVVENTDGQQQRQRMHQQVSELVDCLKSGQVYARELETDREWVDEANKTLVRVFNHTMLVMTAVFAAFEEQEEPHALSRAVNVQASFERHYFDRLEYALKAGLIGTSPDRDADLQVWAPQFSDQLFTVMRRVHHISSMAQARYPLCGPFPDLITSLIMDGSTIRPVLVDVPDDLDEGEPSRD</sequence>
<dbReference type="Proteomes" id="UP000016702">
    <property type="component" value="Chromosome"/>
</dbReference>
<name>A0ABM7ED86_PSEPU</name>
<dbReference type="RefSeq" id="WP_016499046.1">
    <property type="nucleotide sequence ID" value="NC_021505.1"/>
</dbReference>
<evidence type="ECO:0008006" key="3">
    <source>
        <dbReference type="Google" id="ProtNLM"/>
    </source>
</evidence>
<accession>A0ABM7ED86</accession>
<gene>
    <name evidence="1" type="ORF">PP4_19520</name>
</gene>
<dbReference type="EMBL" id="AP013070">
    <property type="protein sequence ID" value="BAN53805.1"/>
    <property type="molecule type" value="Genomic_DNA"/>
</dbReference>
<organism evidence="1 2">
    <name type="scientific">Pseudomonas putida NBRC 14164</name>
    <dbReference type="NCBI Taxonomy" id="1211579"/>
    <lineage>
        <taxon>Bacteria</taxon>
        <taxon>Pseudomonadati</taxon>
        <taxon>Pseudomonadota</taxon>
        <taxon>Gammaproteobacteria</taxon>
        <taxon>Pseudomonadales</taxon>
        <taxon>Pseudomonadaceae</taxon>
        <taxon>Pseudomonas</taxon>
    </lineage>
</organism>